<comment type="caution">
    <text evidence="2">The sequence shown here is derived from an EMBL/GenBank/DDBJ whole genome shotgun (WGS) entry which is preliminary data.</text>
</comment>
<gene>
    <name evidence="3" type="ORF">BOV88_13015</name>
    <name evidence="2" type="ORF">JV46_08420</name>
</gene>
<evidence type="ECO:0000313" key="5">
    <source>
        <dbReference type="Proteomes" id="UP000190962"/>
    </source>
</evidence>
<reference evidence="3 5" key="2">
    <citation type="submission" date="2016-11" db="EMBL/GenBank/DDBJ databases">
        <title>Mixed transmission modes and dynamic genome evolution in an obligate animal-bacterial symbiosis.</title>
        <authorList>
            <person name="Russell S.L."/>
            <person name="Corbett-Detig R.B."/>
            <person name="Cavanaugh C.M."/>
        </authorList>
    </citation>
    <scope>NUCLEOTIDE SEQUENCE [LARGE SCALE GENOMIC DNA]</scope>
    <source>
        <strain evidence="3">MA-KB16</strain>
    </source>
</reference>
<evidence type="ECO:0000313" key="2">
    <source>
        <dbReference type="EMBL" id="KHF24592.1"/>
    </source>
</evidence>
<protein>
    <submittedName>
        <fullName evidence="2">Uncharacterized protein</fullName>
    </submittedName>
</protein>
<keyword evidence="1" id="KW-1133">Transmembrane helix</keyword>
<sequence>MAALLLLPATAHATGFHIGAPLTATFFGVLLLPVSLLLIVSYLVIRRKPVWPDKKWKYSLYSISSVIQIILFVSLGAWLAYEVFIDNHAWPSAYLKEMWKGTLFWELEKREMYEALPVLLVIAALVRTHIVTLRVVAGKYRHQQ</sequence>
<name>A0A0B0H7F3_SOVGS</name>
<keyword evidence="1" id="KW-0812">Transmembrane</keyword>
<dbReference type="RefSeq" id="WP_043116841.1">
    <property type="nucleotide sequence ID" value="NZ_JRAA01000002.1"/>
</dbReference>
<dbReference type="EMBL" id="JRAA01000002">
    <property type="protein sequence ID" value="KHF24592.1"/>
    <property type="molecule type" value="Genomic_DNA"/>
</dbReference>
<keyword evidence="4" id="KW-1185">Reference proteome</keyword>
<dbReference type="Proteomes" id="UP000030856">
    <property type="component" value="Unassembled WGS sequence"/>
</dbReference>
<dbReference type="AlphaFoldDB" id="A0A0B0H7F3"/>
<dbReference type="Proteomes" id="UP000190962">
    <property type="component" value="Unassembled WGS sequence"/>
</dbReference>
<keyword evidence="1" id="KW-0472">Membrane</keyword>
<evidence type="ECO:0000313" key="4">
    <source>
        <dbReference type="Proteomes" id="UP000030856"/>
    </source>
</evidence>
<dbReference type="EMBL" id="MPNX01000032">
    <property type="protein sequence ID" value="OOY33873.1"/>
    <property type="molecule type" value="Genomic_DNA"/>
</dbReference>
<feature type="transmembrane region" description="Helical" evidence="1">
    <location>
        <begin position="115"/>
        <end position="137"/>
    </location>
</feature>
<evidence type="ECO:0000313" key="3">
    <source>
        <dbReference type="EMBL" id="OOY33873.1"/>
    </source>
</evidence>
<feature type="transmembrane region" description="Helical" evidence="1">
    <location>
        <begin position="58"/>
        <end position="81"/>
    </location>
</feature>
<proteinExistence type="predicted"/>
<feature type="transmembrane region" description="Helical" evidence="1">
    <location>
        <begin position="23"/>
        <end position="46"/>
    </location>
</feature>
<reference evidence="2 4" key="1">
    <citation type="journal article" date="2014" name="BMC Genomics">
        <title>The genome of the intracellular bacterium of the coastal bivalve, Solemya velum: a blueprint for thriving in and out of symbiosis.</title>
        <authorList>
            <person name="Dmytrenko O."/>
            <person name="Russell S.L."/>
            <person name="Loo W.T."/>
            <person name="Fontanez K.M."/>
            <person name="Liao L."/>
            <person name="Roeselers G."/>
            <person name="Sharma R."/>
            <person name="Stewart F.J."/>
            <person name="Newton I.L."/>
            <person name="Woyke T."/>
            <person name="Wu D."/>
            <person name="Lang J.M."/>
            <person name="Eisen J.A."/>
            <person name="Cavanaugh C.M."/>
        </authorList>
    </citation>
    <scope>NUCLEOTIDE SEQUENCE [LARGE SCALE GENOMIC DNA]</scope>
    <source>
        <strain evidence="2 4">WH</strain>
    </source>
</reference>
<organism evidence="2 4">
    <name type="scientific">Solemya velum gill symbiont</name>
    <dbReference type="NCBI Taxonomy" id="2340"/>
    <lineage>
        <taxon>Bacteria</taxon>
        <taxon>Pseudomonadati</taxon>
        <taxon>Pseudomonadota</taxon>
        <taxon>Gammaproteobacteria</taxon>
        <taxon>sulfur-oxidizing symbionts</taxon>
    </lineage>
</organism>
<accession>A0A0B0H7F3</accession>
<evidence type="ECO:0000256" key="1">
    <source>
        <dbReference type="SAM" id="Phobius"/>
    </source>
</evidence>